<evidence type="ECO:0000256" key="11">
    <source>
        <dbReference type="SAM" id="MobiDB-lite"/>
    </source>
</evidence>
<evidence type="ECO:0000313" key="15">
    <source>
        <dbReference type="Proteomes" id="UP000823388"/>
    </source>
</evidence>
<feature type="region of interest" description="Disordered" evidence="11">
    <location>
        <begin position="121"/>
        <end position="140"/>
    </location>
</feature>
<keyword evidence="5" id="KW-0808">Transferase</keyword>
<dbReference type="CDD" id="cd03791">
    <property type="entry name" value="GT5_Glycogen_synthase_DULL1-like"/>
    <property type="match status" value="1"/>
</dbReference>
<comment type="catalytic activity">
    <reaction evidence="1">
        <text>[(1-&gt;4)-alpha-D-glucosyl](n) + ADP-alpha-D-glucose = [(1-&gt;4)-alpha-D-glucosyl](n+1) + ADP + H(+)</text>
        <dbReference type="Rhea" id="RHEA:18189"/>
        <dbReference type="Rhea" id="RHEA-COMP:9584"/>
        <dbReference type="Rhea" id="RHEA-COMP:9587"/>
        <dbReference type="ChEBI" id="CHEBI:15378"/>
        <dbReference type="ChEBI" id="CHEBI:15444"/>
        <dbReference type="ChEBI" id="CHEBI:57498"/>
        <dbReference type="ChEBI" id="CHEBI:456216"/>
        <dbReference type="EC" id="2.4.1.21"/>
    </reaction>
</comment>
<keyword evidence="6 9" id="KW-0750">Starch biosynthesis</keyword>
<keyword evidence="10" id="KW-0175">Coiled coil</keyword>
<reference evidence="14" key="1">
    <citation type="submission" date="2020-05" db="EMBL/GenBank/DDBJ databases">
        <title>WGS assembly of Panicum virgatum.</title>
        <authorList>
            <person name="Lovell J.T."/>
            <person name="Jenkins J."/>
            <person name="Shu S."/>
            <person name="Juenger T.E."/>
            <person name="Schmutz J."/>
        </authorList>
    </citation>
    <scope>NUCLEOTIDE SEQUENCE</scope>
    <source>
        <strain evidence="14">AP13</strain>
    </source>
</reference>
<dbReference type="GO" id="GO:0009011">
    <property type="term" value="F:alpha-1,4-glucan glucosyltransferase (ADP-glucose donor) activity"/>
    <property type="evidence" value="ECO:0007669"/>
    <property type="project" value="UniProtKB-EC"/>
</dbReference>
<feature type="domain" description="Glycosyl transferase family 1" evidence="12">
    <location>
        <begin position="762"/>
        <end position="916"/>
    </location>
</feature>
<dbReference type="InterPro" id="IPR013534">
    <property type="entry name" value="Starch_synth_cat_dom"/>
</dbReference>
<feature type="compositionally biased region" description="Acidic residues" evidence="11">
    <location>
        <begin position="126"/>
        <end position="138"/>
    </location>
</feature>
<evidence type="ECO:0000256" key="8">
    <source>
        <dbReference type="ARBA" id="ARBA00023234"/>
    </source>
</evidence>
<keyword evidence="8 9" id="KW-0035">Amyloplast</keyword>
<dbReference type="InterPro" id="IPR001296">
    <property type="entry name" value="Glyco_trans_1"/>
</dbReference>
<dbReference type="NCBIfam" id="TIGR02095">
    <property type="entry name" value="glgA"/>
    <property type="match status" value="1"/>
</dbReference>
<keyword evidence="7" id="KW-0809">Transit peptide</keyword>
<dbReference type="NCBIfam" id="NF001905">
    <property type="entry name" value="PRK00654.2-4"/>
    <property type="match status" value="1"/>
</dbReference>
<dbReference type="AlphaFoldDB" id="A0A8T0U194"/>
<evidence type="ECO:0000259" key="12">
    <source>
        <dbReference type="Pfam" id="PF00534"/>
    </source>
</evidence>
<dbReference type="Pfam" id="PF00534">
    <property type="entry name" value="Glycos_transf_1"/>
    <property type="match status" value="1"/>
</dbReference>
<evidence type="ECO:0000259" key="13">
    <source>
        <dbReference type="Pfam" id="PF08323"/>
    </source>
</evidence>
<dbReference type="PANTHER" id="PTHR46083">
    <property type="match status" value="1"/>
</dbReference>
<dbReference type="GO" id="GO:0004373">
    <property type="term" value="F:alpha-1,4-glucan glucosyltransferase (UDP-glucose donor) activity"/>
    <property type="evidence" value="ECO:0007669"/>
    <property type="project" value="InterPro"/>
</dbReference>
<evidence type="ECO:0000313" key="14">
    <source>
        <dbReference type="EMBL" id="KAG2617941.1"/>
    </source>
</evidence>
<keyword evidence="15" id="KW-1185">Reference proteome</keyword>
<evidence type="ECO:0000256" key="9">
    <source>
        <dbReference type="RuleBase" id="RU361232"/>
    </source>
</evidence>
<evidence type="ECO:0000256" key="6">
    <source>
        <dbReference type="ARBA" id="ARBA00022922"/>
    </source>
</evidence>
<comment type="subcellular location">
    <subcellularLocation>
        <location evidence="9">Plastid</location>
        <location evidence="9">Chloroplast</location>
    </subcellularLocation>
    <subcellularLocation>
        <location evidence="9">Plastid</location>
        <location evidence="9">Amyloplast</location>
    </subcellularLocation>
</comment>
<dbReference type="Proteomes" id="UP000823388">
    <property type="component" value="Chromosome 3N"/>
</dbReference>
<evidence type="ECO:0000256" key="7">
    <source>
        <dbReference type="ARBA" id="ARBA00022946"/>
    </source>
</evidence>
<accession>A0A8T0U194</accession>
<dbReference type="GO" id="GO:0019252">
    <property type="term" value="P:starch biosynthetic process"/>
    <property type="evidence" value="ECO:0007669"/>
    <property type="project" value="UniProtKB-UniRule"/>
</dbReference>
<evidence type="ECO:0000256" key="3">
    <source>
        <dbReference type="ARBA" id="ARBA00010281"/>
    </source>
</evidence>
<evidence type="ECO:0000256" key="4">
    <source>
        <dbReference type="ARBA" id="ARBA00022676"/>
    </source>
</evidence>
<keyword evidence="8 9" id="KW-0934">Plastid</keyword>
<evidence type="ECO:0000256" key="1">
    <source>
        <dbReference type="ARBA" id="ARBA00001478"/>
    </source>
</evidence>
<feature type="domain" description="Starch synthase catalytic" evidence="13">
    <location>
        <begin position="471"/>
        <end position="709"/>
    </location>
</feature>
<dbReference type="HAMAP" id="MF_00484">
    <property type="entry name" value="Glycogen_synth"/>
    <property type="match status" value="1"/>
</dbReference>
<dbReference type="InterPro" id="IPR011835">
    <property type="entry name" value="GS/SS"/>
</dbReference>
<gene>
    <name evidence="14" type="ORF">PVAP13_3NG258079</name>
</gene>
<organism evidence="14 15">
    <name type="scientific">Panicum virgatum</name>
    <name type="common">Blackwell switchgrass</name>
    <dbReference type="NCBI Taxonomy" id="38727"/>
    <lineage>
        <taxon>Eukaryota</taxon>
        <taxon>Viridiplantae</taxon>
        <taxon>Streptophyta</taxon>
        <taxon>Embryophyta</taxon>
        <taxon>Tracheophyta</taxon>
        <taxon>Spermatophyta</taxon>
        <taxon>Magnoliopsida</taxon>
        <taxon>Liliopsida</taxon>
        <taxon>Poales</taxon>
        <taxon>Poaceae</taxon>
        <taxon>PACMAD clade</taxon>
        <taxon>Panicoideae</taxon>
        <taxon>Panicodae</taxon>
        <taxon>Paniceae</taxon>
        <taxon>Panicinae</taxon>
        <taxon>Panicum</taxon>
        <taxon>Panicum sect. Hiantes</taxon>
    </lineage>
</organism>
<evidence type="ECO:0000256" key="2">
    <source>
        <dbReference type="ARBA" id="ARBA00004727"/>
    </source>
</evidence>
<feature type="coiled-coil region" evidence="10">
    <location>
        <begin position="145"/>
        <end position="200"/>
    </location>
</feature>
<dbReference type="EC" id="2.4.1.-" evidence="9"/>
<dbReference type="SUPFAM" id="SSF53756">
    <property type="entry name" value="UDP-Glycosyltransferase/glycogen phosphorylase"/>
    <property type="match status" value="1"/>
</dbReference>
<sequence>MACSAAAAAAGAGATALLCRRPAPSLIAGRNRLAVSRRPRHRNLSGRTLGIVDRACVVGWKWPIAVSTSALSCLITLFQASINTSAKLSILFSGVRTGAQPPQKSTPSANYRYRVNIQRDRAGASSDDEDQQESEDENGLPNIQLEELVGMIQNTEKNILLLNQARLQALERADKILKEKEALQQEVNILEIKLSETGAQPKLSSKGMSDAEALEFDVLKEENMLLKDDITFFKAKLIEITETEESLFKLEKERALLDASLRELECAFIAAQSDMLKLGPMQHDAWWEKVENLEELLETTANQVEHAALILDGYHDFQDKVDKLEASLGARNISEFCLYLVDLLKKRVKSIEEHFQACNREMHSQIELYEHSIVEFHDTLSKLIKESEKKSMEHYAEGMPSEFWSRISLLIDGWSLEKKISNNDANILREMAWKRDNRLREAYLSSRGMAERELIDSFLKMALPGTSSGLHIVHIAAEMAPVAKVGGLADVISGLGKALQKKGNLVEIILPKYDCMQHNQINNLKVLDVVVQSYFEGNMFANKIWTGTVEGLPIYFIEPQHPGKFFWRAQYYGEHDDFKRFSYFSRVALELLYQSGKKVDIIHCHDWQTAFVAPLYWDVYANLGFNSARICFTCHNFEYQGTAPAQDLAYCGLDVEHLDRPDRMRDNSHGRINVVKGAIVYSNIVTTVSPTYAQEVRSEGGRGLQDTLKIHSKKFVGILNGIDTDTWNPSTDRFLKVQYSANDLYGKSANKAALRKQLKMSSANASQPLVGCITRLVPQKGVHLIRHAIYKTAELGGQFVLLGSSPVPNIQREFEGIADQFKNNSNIRLLLKYDDALSHMIFAASDMFIVPSMFEPCGLTQMIAMRYGSVPVVRKTGGLNDSVFDFDDETIPIELRNGFTFSKADEQGFDSALERAFNYYHRKPEVWKQLVQKDMKIDFSWDTSASQYEDIYQRAAARARAAT</sequence>
<comment type="similarity">
    <text evidence="3 9">Belongs to the glycosyltransferase 1 family. Bacterial/plant glycogen synthase subfamily.</text>
</comment>
<keyword evidence="4 9" id="KW-0328">Glycosyltransferase</keyword>
<dbReference type="PANTHER" id="PTHR46083:SF2">
    <property type="entry name" value="STARCH SYNTHASE 4, CHLOROPLASTIC_AMYLOPLASTIC-RELATED"/>
    <property type="match status" value="1"/>
</dbReference>
<protein>
    <recommendedName>
        <fullName evidence="9">Starch synthase, chloroplastic/amyloplastic</fullName>
        <ecNumber evidence="9">2.4.1.-</ecNumber>
    </recommendedName>
</protein>
<evidence type="ECO:0000256" key="5">
    <source>
        <dbReference type="ARBA" id="ARBA00022679"/>
    </source>
</evidence>
<dbReference type="EMBL" id="CM029042">
    <property type="protein sequence ID" value="KAG2617941.1"/>
    <property type="molecule type" value="Genomic_DNA"/>
</dbReference>
<comment type="caution">
    <text evidence="14">The sequence shown here is derived from an EMBL/GenBank/DDBJ whole genome shotgun (WGS) entry which is preliminary data.</text>
</comment>
<dbReference type="Pfam" id="PF08323">
    <property type="entry name" value="Glyco_transf_5"/>
    <property type="match status" value="1"/>
</dbReference>
<dbReference type="GO" id="GO:0009507">
    <property type="term" value="C:chloroplast"/>
    <property type="evidence" value="ECO:0007669"/>
    <property type="project" value="UniProtKB-SubCell"/>
</dbReference>
<comment type="pathway">
    <text evidence="2 9">Glycan biosynthesis; starch biosynthesis.</text>
</comment>
<evidence type="ECO:0000256" key="10">
    <source>
        <dbReference type="SAM" id="Coils"/>
    </source>
</evidence>
<name>A0A8T0U194_PANVG</name>
<dbReference type="GO" id="GO:0009501">
    <property type="term" value="C:amyloplast"/>
    <property type="evidence" value="ECO:0007669"/>
    <property type="project" value="UniProtKB-SubCell"/>
</dbReference>
<dbReference type="FunFam" id="3.40.50.2000:FF:000260">
    <property type="entry name" value="Starch synthase, chloroplastic/amyloplastic"/>
    <property type="match status" value="1"/>
</dbReference>
<dbReference type="Gene3D" id="3.40.50.2000">
    <property type="entry name" value="Glycogen Phosphorylase B"/>
    <property type="match status" value="2"/>
</dbReference>
<keyword evidence="9" id="KW-0150">Chloroplast</keyword>
<proteinExistence type="inferred from homology"/>